<dbReference type="InterPro" id="IPR002939">
    <property type="entry name" value="DnaJ_C"/>
</dbReference>
<gene>
    <name evidence="4" type="ORF">MUK42_37471</name>
</gene>
<dbReference type="GO" id="GO:0006457">
    <property type="term" value="P:protein folding"/>
    <property type="evidence" value="ECO:0007669"/>
    <property type="project" value="InterPro"/>
</dbReference>
<dbReference type="Gene3D" id="2.60.260.20">
    <property type="entry name" value="Urease metallochaperone UreE, N-terminal domain"/>
    <property type="match status" value="2"/>
</dbReference>
<dbReference type="GO" id="GO:0051087">
    <property type="term" value="F:protein-folding chaperone binding"/>
    <property type="evidence" value="ECO:0007669"/>
    <property type="project" value="TreeGrafter"/>
</dbReference>
<dbReference type="SMART" id="SM00271">
    <property type="entry name" value="DnaJ"/>
    <property type="match status" value="1"/>
</dbReference>
<organism evidence="4 5">
    <name type="scientific">Musa troglodytarum</name>
    <name type="common">fe'i banana</name>
    <dbReference type="NCBI Taxonomy" id="320322"/>
    <lineage>
        <taxon>Eukaryota</taxon>
        <taxon>Viridiplantae</taxon>
        <taxon>Streptophyta</taxon>
        <taxon>Embryophyta</taxon>
        <taxon>Tracheophyta</taxon>
        <taxon>Spermatophyta</taxon>
        <taxon>Magnoliopsida</taxon>
        <taxon>Liliopsida</taxon>
        <taxon>Zingiberales</taxon>
        <taxon>Musaceae</taxon>
        <taxon>Musa</taxon>
    </lineage>
</organism>
<dbReference type="CDD" id="cd06257">
    <property type="entry name" value="DnaJ"/>
    <property type="match status" value="1"/>
</dbReference>
<protein>
    <recommendedName>
        <fullName evidence="3">J domain-containing protein</fullName>
    </recommendedName>
</protein>
<dbReference type="SUPFAM" id="SSF46565">
    <property type="entry name" value="Chaperone J-domain"/>
    <property type="match status" value="1"/>
</dbReference>
<reference evidence="4" key="1">
    <citation type="submission" date="2022-05" db="EMBL/GenBank/DDBJ databases">
        <title>The Musa troglodytarum L. genome provides insights into the mechanism of non-climacteric behaviour and enrichment of carotenoids.</title>
        <authorList>
            <person name="Wang J."/>
        </authorList>
    </citation>
    <scope>NUCLEOTIDE SEQUENCE</scope>
    <source>
        <tissue evidence="4">Leaf</tissue>
    </source>
</reference>
<evidence type="ECO:0000313" key="4">
    <source>
        <dbReference type="EMBL" id="URE18320.1"/>
    </source>
</evidence>
<dbReference type="GO" id="GO:0005829">
    <property type="term" value="C:cytosol"/>
    <property type="evidence" value="ECO:0007669"/>
    <property type="project" value="TreeGrafter"/>
</dbReference>
<evidence type="ECO:0000259" key="3">
    <source>
        <dbReference type="PROSITE" id="PS50076"/>
    </source>
</evidence>
<dbReference type="OrthoDB" id="550424at2759"/>
<dbReference type="CDD" id="cd10747">
    <property type="entry name" value="DnaJ_C"/>
    <property type="match status" value="1"/>
</dbReference>
<evidence type="ECO:0000256" key="1">
    <source>
        <dbReference type="ARBA" id="ARBA00023186"/>
    </source>
</evidence>
<dbReference type="PRINTS" id="PR00625">
    <property type="entry name" value="JDOMAIN"/>
</dbReference>
<keyword evidence="1" id="KW-0143">Chaperone</keyword>
<dbReference type="InterPro" id="IPR008971">
    <property type="entry name" value="HSP40/DnaJ_pept-bd"/>
</dbReference>
<feature type="domain" description="J" evidence="3">
    <location>
        <begin position="7"/>
        <end position="79"/>
    </location>
</feature>
<dbReference type="PANTHER" id="PTHR24078:SF522">
    <property type="entry name" value="DNAJ CHAPERONE C-TERMINAL DOMAIN-CONTAINING PROTEIN"/>
    <property type="match status" value="1"/>
</dbReference>
<feature type="compositionally biased region" description="Basic and acidic residues" evidence="2">
    <location>
        <begin position="83"/>
        <end position="93"/>
    </location>
</feature>
<dbReference type="InterPro" id="IPR051339">
    <property type="entry name" value="DnaJ_subfamily_B"/>
</dbReference>
<dbReference type="InterPro" id="IPR036869">
    <property type="entry name" value="J_dom_sf"/>
</dbReference>
<proteinExistence type="predicted"/>
<name>A0A9E7KK47_9LILI</name>
<dbReference type="EMBL" id="CP097509">
    <property type="protein sequence ID" value="URE18320.1"/>
    <property type="molecule type" value="Genomic_DNA"/>
</dbReference>
<dbReference type="PANTHER" id="PTHR24078">
    <property type="entry name" value="DNAJ HOMOLOG SUBFAMILY C MEMBER"/>
    <property type="match status" value="1"/>
</dbReference>
<evidence type="ECO:0000256" key="2">
    <source>
        <dbReference type="SAM" id="MobiDB-lite"/>
    </source>
</evidence>
<dbReference type="PROSITE" id="PS50076">
    <property type="entry name" value="DNAJ_2"/>
    <property type="match status" value="1"/>
</dbReference>
<keyword evidence="5" id="KW-1185">Reference proteome</keyword>
<dbReference type="Pfam" id="PF00226">
    <property type="entry name" value="DnaJ"/>
    <property type="match status" value="1"/>
</dbReference>
<dbReference type="Pfam" id="PF01556">
    <property type="entry name" value="DnaJ_C"/>
    <property type="match status" value="1"/>
</dbReference>
<evidence type="ECO:0000313" key="5">
    <source>
        <dbReference type="Proteomes" id="UP001055439"/>
    </source>
</evidence>
<dbReference type="Gene3D" id="1.10.287.110">
    <property type="entry name" value="DnaJ domain"/>
    <property type="match status" value="1"/>
</dbReference>
<dbReference type="Proteomes" id="UP001055439">
    <property type="component" value="Chromosome 7"/>
</dbReference>
<dbReference type="GO" id="GO:0005783">
    <property type="term" value="C:endoplasmic reticulum"/>
    <property type="evidence" value="ECO:0007669"/>
    <property type="project" value="UniProtKB-ARBA"/>
</dbReference>
<dbReference type="GO" id="GO:0051082">
    <property type="term" value="F:unfolded protein binding"/>
    <property type="evidence" value="ECO:0007669"/>
    <property type="project" value="InterPro"/>
</dbReference>
<sequence>MGNPAEVYFQVLNIAEDSSPQEIRSAYRALVKKWHPDKHPPSSRPEAEAKFKAISQAYEALNDQQENRSMVGAINDRPGGGVEPRHRSQDLQKPRCAGNSAREFKDEYRSAKAGAVAGPAAAVARPAFSSFSGTVKTKPPPVERKLECTLEELCRGCKKEIKFTRNVITNKGCSGQFILYVMDLHDILVAFLGLIVRKEETQTVRVKPGWKKGTKITFEGMGDERPGCLPADAVFVIAEKEHPVFKRKGNELVMKVEVPLVNALTGWFFSFRLLTGEKMSCSFQDEIIYPGYERVIEGQGMPLAHDKGVRGDLRIKFHIVFPTQLSDEQLSGIKELLKDTNPSRC</sequence>
<accession>A0A9E7KK47</accession>
<dbReference type="SUPFAM" id="SSF49493">
    <property type="entry name" value="HSP40/DnaJ peptide-binding domain"/>
    <property type="match status" value="2"/>
</dbReference>
<dbReference type="InterPro" id="IPR001623">
    <property type="entry name" value="DnaJ_domain"/>
</dbReference>
<dbReference type="AlphaFoldDB" id="A0A9E7KK47"/>
<dbReference type="FunFam" id="2.60.260.20:FF:000041">
    <property type="entry name" value="HSP40/DnaJ peptide-binding protein"/>
    <property type="match status" value="1"/>
</dbReference>
<feature type="region of interest" description="Disordered" evidence="2">
    <location>
        <begin position="73"/>
        <end position="98"/>
    </location>
</feature>